<dbReference type="PANTHER" id="PTHR35089:SF1">
    <property type="entry name" value="CHAPERONE PROTEIN SKP"/>
    <property type="match status" value="1"/>
</dbReference>
<comment type="caution">
    <text evidence="4">The sequence shown here is derived from an EMBL/GenBank/DDBJ whole genome shotgun (WGS) entry which is preliminary data.</text>
</comment>
<gene>
    <name evidence="4" type="ORF">H6A01_05085</name>
</gene>
<feature type="chain" id="PRO_5046975575" evidence="3">
    <location>
        <begin position="25"/>
        <end position="151"/>
    </location>
</feature>
<name>A0ABS2GFT2_9FIRM</name>
<evidence type="ECO:0000256" key="1">
    <source>
        <dbReference type="ARBA" id="ARBA00009091"/>
    </source>
</evidence>
<evidence type="ECO:0000256" key="3">
    <source>
        <dbReference type="SAM" id="SignalP"/>
    </source>
</evidence>
<dbReference type="SUPFAM" id="SSF111384">
    <property type="entry name" value="OmpH-like"/>
    <property type="match status" value="1"/>
</dbReference>
<feature type="signal peptide" evidence="3">
    <location>
        <begin position="1"/>
        <end position="24"/>
    </location>
</feature>
<comment type="similarity">
    <text evidence="1">Belongs to the Skp family.</text>
</comment>
<protein>
    <submittedName>
        <fullName evidence="4">OmpH family outer membrane protein</fullName>
    </submittedName>
</protein>
<dbReference type="EMBL" id="JACJLA010000007">
    <property type="protein sequence ID" value="MBM6912697.1"/>
    <property type="molecule type" value="Genomic_DNA"/>
</dbReference>
<dbReference type="SMART" id="SM00935">
    <property type="entry name" value="OmpH"/>
    <property type="match status" value="1"/>
</dbReference>
<dbReference type="Proteomes" id="UP000707138">
    <property type="component" value="Unassembled WGS sequence"/>
</dbReference>
<keyword evidence="2 3" id="KW-0732">Signal</keyword>
<evidence type="ECO:0000256" key="2">
    <source>
        <dbReference type="ARBA" id="ARBA00022729"/>
    </source>
</evidence>
<organism evidence="4 5">
    <name type="scientific">Veillonella magna</name>
    <dbReference type="NCBI Taxonomy" id="464322"/>
    <lineage>
        <taxon>Bacteria</taxon>
        <taxon>Bacillati</taxon>
        <taxon>Bacillota</taxon>
        <taxon>Negativicutes</taxon>
        <taxon>Veillonellales</taxon>
        <taxon>Veillonellaceae</taxon>
        <taxon>Veillonella</taxon>
    </lineage>
</organism>
<dbReference type="PANTHER" id="PTHR35089">
    <property type="entry name" value="CHAPERONE PROTEIN SKP"/>
    <property type="match status" value="1"/>
</dbReference>
<dbReference type="Gene3D" id="3.30.910.20">
    <property type="entry name" value="Skp domain"/>
    <property type="match status" value="1"/>
</dbReference>
<dbReference type="RefSeq" id="WP_028254945.1">
    <property type="nucleotide sequence ID" value="NZ_CALXQD010000006.1"/>
</dbReference>
<proteinExistence type="inferred from homology"/>
<evidence type="ECO:0000313" key="5">
    <source>
        <dbReference type="Proteomes" id="UP000707138"/>
    </source>
</evidence>
<keyword evidence="5" id="KW-1185">Reference proteome</keyword>
<dbReference type="InterPro" id="IPR005632">
    <property type="entry name" value="Chaperone_Skp"/>
</dbReference>
<accession>A0ABS2GFT2</accession>
<reference evidence="4 5" key="1">
    <citation type="journal article" date="2021" name="Sci. Rep.">
        <title>The distribution of antibiotic resistance genes in chicken gut microbiota commensals.</title>
        <authorList>
            <person name="Juricova H."/>
            <person name="Matiasovicova J."/>
            <person name="Kubasova T."/>
            <person name="Cejkova D."/>
            <person name="Rychlik I."/>
        </authorList>
    </citation>
    <scope>NUCLEOTIDE SEQUENCE [LARGE SCALE GENOMIC DNA]</scope>
    <source>
        <strain evidence="4 5">An537</strain>
    </source>
</reference>
<sequence length="151" mass="16225">MNLKKKIATLAVLGTVGVGAMASAANIGVINMSQVYNAYPGYGAINMQVEKVNAEYQPQLQKIAQKIQGLKDDAAKQAEYDKSYVPVAKKANAAIEKIVAPMEKDIQAKIDTVRAQKNLPLIVADPRMVVSTEPDSQGVDVTQDVVALLKK</sequence>
<dbReference type="InterPro" id="IPR024930">
    <property type="entry name" value="Skp_dom_sf"/>
</dbReference>
<evidence type="ECO:0000313" key="4">
    <source>
        <dbReference type="EMBL" id="MBM6912697.1"/>
    </source>
</evidence>